<protein>
    <submittedName>
        <fullName evidence="1">Uncharacterized protein</fullName>
    </submittedName>
</protein>
<name>A0A4C1W9Z2_EUMVA</name>
<comment type="caution">
    <text evidence="1">The sequence shown here is derived from an EMBL/GenBank/DDBJ whole genome shotgun (WGS) entry which is preliminary data.</text>
</comment>
<evidence type="ECO:0000313" key="2">
    <source>
        <dbReference type="Proteomes" id="UP000299102"/>
    </source>
</evidence>
<keyword evidence="2" id="KW-1185">Reference proteome</keyword>
<sequence>MIKLYGGVECNRNYGTRVGKTFLNGPPHQARKVLYKLIGDHSHNIVNTTLTNARPYCRRERGRRVAVPRDECEFCPSLRFCDVLCTSSRFLKNLSSHLPKNDT</sequence>
<dbReference type="AlphaFoldDB" id="A0A4C1W9Z2"/>
<proteinExistence type="predicted"/>
<reference evidence="1 2" key="1">
    <citation type="journal article" date="2019" name="Commun. Biol.">
        <title>The bagworm genome reveals a unique fibroin gene that provides high tensile strength.</title>
        <authorList>
            <person name="Kono N."/>
            <person name="Nakamura H."/>
            <person name="Ohtoshi R."/>
            <person name="Tomita M."/>
            <person name="Numata K."/>
            <person name="Arakawa K."/>
        </authorList>
    </citation>
    <scope>NUCLEOTIDE SEQUENCE [LARGE SCALE GENOMIC DNA]</scope>
</reference>
<dbReference type="Proteomes" id="UP000299102">
    <property type="component" value="Unassembled WGS sequence"/>
</dbReference>
<dbReference type="EMBL" id="BGZK01000492">
    <property type="protein sequence ID" value="GBP46955.1"/>
    <property type="molecule type" value="Genomic_DNA"/>
</dbReference>
<gene>
    <name evidence="1" type="ORF">EVAR_30987_1</name>
</gene>
<evidence type="ECO:0000313" key="1">
    <source>
        <dbReference type="EMBL" id="GBP46955.1"/>
    </source>
</evidence>
<organism evidence="1 2">
    <name type="scientific">Eumeta variegata</name>
    <name type="common">Bagworm moth</name>
    <name type="synonym">Eumeta japonica</name>
    <dbReference type="NCBI Taxonomy" id="151549"/>
    <lineage>
        <taxon>Eukaryota</taxon>
        <taxon>Metazoa</taxon>
        <taxon>Ecdysozoa</taxon>
        <taxon>Arthropoda</taxon>
        <taxon>Hexapoda</taxon>
        <taxon>Insecta</taxon>
        <taxon>Pterygota</taxon>
        <taxon>Neoptera</taxon>
        <taxon>Endopterygota</taxon>
        <taxon>Lepidoptera</taxon>
        <taxon>Glossata</taxon>
        <taxon>Ditrysia</taxon>
        <taxon>Tineoidea</taxon>
        <taxon>Psychidae</taxon>
        <taxon>Oiketicinae</taxon>
        <taxon>Eumeta</taxon>
    </lineage>
</organism>
<accession>A0A4C1W9Z2</accession>